<dbReference type="HOGENOM" id="CLU_1860534_0_0_1"/>
<accession>A0A0D3IBJ5</accession>
<dbReference type="EnsemblProtists" id="EOD08630">
    <property type="protein sequence ID" value="EOD08630"/>
    <property type="gene ID" value="EMIHUDRAFT_422472"/>
</dbReference>
<sequence length="138" mass="14770">RGALPAPPPSVPAPLGEPLARRRCRDAGVAAAVPSVLRVAHSRRAAAHLARRPAAGPLARPASAKASCGARRPLVAPARQLGGARRRRGAARLAREQRRAGVEAAHRRRRVSRRGQRDVRRKLRRPATALHLPRLPGG</sequence>
<protein>
    <submittedName>
        <fullName evidence="2">Uncharacterized protein</fullName>
    </submittedName>
</protein>
<name>A0A0D3IBJ5_EMIH1</name>
<evidence type="ECO:0000313" key="3">
    <source>
        <dbReference type="Proteomes" id="UP000013827"/>
    </source>
</evidence>
<dbReference type="PaxDb" id="2903-EOD08630"/>
<dbReference type="RefSeq" id="XP_005761059.1">
    <property type="nucleotide sequence ID" value="XM_005761002.1"/>
</dbReference>
<evidence type="ECO:0000313" key="2">
    <source>
        <dbReference type="EnsemblProtists" id="EOD08630"/>
    </source>
</evidence>
<dbReference type="KEGG" id="ehx:EMIHUDRAFT_422472"/>
<evidence type="ECO:0000256" key="1">
    <source>
        <dbReference type="SAM" id="MobiDB-lite"/>
    </source>
</evidence>
<feature type="compositionally biased region" description="Basic residues" evidence="1">
    <location>
        <begin position="106"/>
        <end position="125"/>
    </location>
</feature>
<dbReference type="AlphaFoldDB" id="A0A0D3IBJ5"/>
<dbReference type="GeneID" id="17254716"/>
<proteinExistence type="predicted"/>
<feature type="region of interest" description="Disordered" evidence="1">
    <location>
        <begin position="48"/>
        <end position="138"/>
    </location>
</feature>
<reference evidence="3" key="1">
    <citation type="journal article" date="2013" name="Nature">
        <title>Pan genome of the phytoplankton Emiliania underpins its global distribution.</title>
        <authorList>
            <person name="Read B.A."/>
            <person name="Kegel J."/>
            <person name="Klute M.J."/>
            <person name="Kuo A."/>
            <person name="Lefebvre S.C."/>
            <person name="Maumus F."/>
            <person name="Mayer C."/>
            <person name="Miller J."/>
            <person name="Monier A."/>
            <person name="Salamov A."/>
            <person name="Young J."/>
            <person name="Aguilar M."/>
            <person name="Claverie J.M."/>
            <person name="Frickenhaus S."/>
            <person name="Gonzalez K."/>
            <person name="Herman E.K."/>
            <person name="Lin Y.C."/>
            <person name="Napier J."/>
            <person name="Ogata H."/>
            <person name="Sarno A.F."/>
            <person name="Shmutz J."/>
            <person name="Schroeder D."/>
            <person name="de Vargas C."/>
            <person name="Verret F."/>
            <person name="von Dassow P."/>
            <person name="Valentin K."/>
            <person name="Van de Peer Y."/>
            <person name="Wheeler G."/>
            <person name="Dacks J.B."/>
            <person name="Delwiche C.F."/>
            <person name="Dyhrman S.T."/>
            <person name="Glockner G."/>
            <person name="John U."/>
            <person name="Richards T."/>
            <person name="Worden A.Z."/>
            <person name="Zhang X."/>
            <person name="Grigoriev I.V."/>
            <person name="Allen A.E."/>
            <person name="Bidle K."/>
            <person name="Borodovsky M."/>
            <person name="Bowler C."/>
            <person name="Brownlee C."/>
            <person name="Cock J.M."/>
            <person name="Elias M."/>
            <person name="Gladyshev V.N."/>
            <person name="Groth M."/>
            <person name="Guda C."/>
            <person name="Hadaegh A."/>
            <person name="Iglesias-Rodriguez M.D."/>
            <person name="Jenkins J."/>
            <person name="Jones B.M."/>
            <person name="Lawson T."/>
            <person name="Leese F."/>
            <person name="Lindquist E."/>
            <person name="Lobanov A."/>
            <person name="Lomsadze A."/>
            <person name="Malik S.B."/>
            <person name="Marsh M.E."/>
            <person name="Mackinder L."/>
            <person name="Mock T."/>
            <person name="Mueller-Roeber B."/>
            <person name="Pagarete A."/>
            <person name="Parker M."/>
            <person name="Probert I."/>
            <person name="Quesneville H."/>
            <person name="Raines C."/>
            <person name="Rensing S.A."/>
            <person name="Riano-Pachon D.M."/>
            <person name="Richier S."/>
            <person name="Rokitta S."/>
            <person name="Shiraiwa Y."/>
            <person name="Soanes D.M."/>
            <person name="van der Giezen M."/>
            <person name="Wahlund T.M."/>
            <person name="Williams B."/>
            <person name="Wilson W."/>
            <person name="Wolfe G."/>
            <person name="Wurch L.L."/>
        </authorList>
    </citation>
    <scope>NUCLEOTIDE SEQUENCE</scope>
</reference>
<reference evidence="2" key="2">
    <citation type="submission" date="2024-10" db="UniProtKB">
        <authorList>
            <consortium name="EnsemblProtists"/>
        </authorList>
    </citation>
    <scope>IDENTIFICATION</scope>
</reference>
<keyword evidence="3" id="KW-1185">Reference proteome</keyword>
<organism evidence="2 3">
    <name type="scientific">Emiliania huxleyi (strain CCMP1516)</name>
    <dbReference type="NCBI Taxonomy" id="280463"/>
    <lineage>
        <taxon>Eukaryota</taxon>
        <taxon>Haptista</taxon>
        <taxon>Haptophyta</taxon>
        <taxon>Prymnesiophyceae</taxon>
        <taxon>Isochrysidales</taxon>
        <taxon>Noelaerhabdaceae</taxon>
        <taxon>Emiliania</taxon>
    </lineage>
</organism>
<feature type="compositionally biased region" description="Low complexity" evidence="1">
    <location>
        <begin position="52"/>
        <end position="64"/>
    </location>
</feature>
<dbReference type="Proteomes" id="UP000013827">
    <property type="component" value="Unassembled WGS sequence"/>
</dbReference>
<feature type="compositionally biased region" description="Basic and acidic residues" evidence="1">
    <location>
        <begin position="93"/>
        <end position="105"/>
    </location>
</feature>